<dbReference type="Gene3D" id="3.30.565.60">
    <property type="match status" value="1"/>
</dbReference>
<dbReference type="Pfam" id="PF20028">
    <property type="entry name" value="VMAP-C"/>
    <property type="match status" value="1"/>
</dbReference>
<dbReference type="GO" id="GO:0004197">
    <property type="term" value="F:cysteine-type endopeptidase activity"/>
    <property type="evidence" value="ECO:0007669"/>
    <property type="project" value="InterPro"/>
</dbReference>
<name>A0A327Z7V3_9ACTN</name>
<dbReference type="InterPro" id="IPR038076">
    <property type="entry name" value="MgtE_N_sf"/>
</dbReference>
<dbReference type="GO" id="GO:0006508">
    <property type="term" value="P:proteolysis"/>
    <property type="evidence" value="ECO:0007669"/>
    <property type="project" value="InterPro"/>
</dbReference>
<dbReference type="InterPro" id="IPR018247">
    <property type="entry name" value="EF_Hand_1_Ca_BS"/>
</dbReference>
<dbReference type="OrthoDB" id="3867284at2"/>
<evidence type="ECO:0000313" key="4">
    <source>
        <dbReference type="EMBL" id="RAK34419.1"/>
    </source>
</evidence>
<dbReference type="SUPFAM" id="SSF52129">
    <property type="entry name" value="Caspase-like"/>
    <property type="match status" value="1"/>
</dbReference>
<dbReference type="SUPFAM" id="SSF158791">
    <property type="entry name" value="MgtE N-terminal domain-like"/>
    <property type="match status" value="1"/>
</dbReference>
<feature type="domain" description="vWA-MoxR associated protein C-terminal" evidence="3">
    <location>
        <begin position="646"/>
        <end position="851"/>
    </location>
</feature>
<reference evidence="4 5" key="1">
    <citation type="submission" date="2018-06" db="EMBL/GenBank/DDBJ databases">
        <title>Genomic Encyclopedia of Type Strains, Phase III (KMG-III): the genomes of soil and plant-associated and newly described type strains.</title>
        <authorList>
            <person name="Whitman W."/>
        </authorList>
    </citation>
    <scope>NUCLEOTIDE SEQUENCE [LARGE SCALE GENOMIC DNA]</scope>
    <source>
        <strain evidence="4 5">CGMCC 4.7090</strain>
    </source>
</reference>
<feature type="domain" description="Peptidase C14 caspase" evidence="1">
    <location>
        <begin position="6"/>
        <end position="191"/>
    </location>
</feature>
<evidence type="ECO:0000259" key="2">
    <source>
        <dbReference type="Pfam" id="PF03448"/>
    </source>
</evidence>
<accession>A0A327Z7V3</accession>
<dbReference type="InterPro" id="IPR006668">
    <property type="entry name" value="Mg_transptr_MgtE_intracell_dom"/>
</dbReference>
<dbReference type="InterPro" id="IPR038475">
    <property type="entry name" value="RecG_C_sf"/>
</dbReference>
<comment type="caution">
    <text evidence="4">The sequence shown here is derived from an EMBL/GenBank/DDBJ whole genome shotgun (WGS) entry which is preliminary data.</text>
</comment>
<dbReference type="EMBL" id="QLMJ01000011">
    <property type="protein sequence ID" value="RAK34419.1"/>
    <property type="molecule type" value="Genomic_DNA"/>
</dbReference>
<proteinExistence type="predicted"/>
<sequence>MGGVYRALLVCNSLYEADTAAFHELHGPRTDGLALRDVLRDPAVGLFDEVELLSEHPRFESARAVNRFFSEAGEDDVLLFYFSGHGLTRNDTFFMCSRDTDTKLLLSTAISGQELGSYVGESPARQKILIFDCCHSGAFKSSKAALIAAELGGSGRFVITATPASGLARDAERAGQPSPFTRALIDGLVSGAVDENRDGFVDLDDLYKHLDGARPGGTAPQRRFDGSGLVRIARRVAAGREPAPSPTTVRLDELPDDLPFLDVPTAATSWSTERINEFRANLRDDIVRAMPRALTAAEFLQRANLLRSGRLTRAGALLFGESPSAVLPAAIVQCTRFHGATKGVAVDKEDLHGSIPEQIVRAVEFVGALSRRGEAPTQDSPIARPVYRYPMIAVREIIANAVVHRDYEHGETCVHVRVFDDRVEVSSPGSWTAQTITAGESLALEQLEGDSHRRNFRLASLLTWMRLVEGEGSGIPRAINDCRAVGAPEPAVSQRAGVVTVTIHPRNDAPDLATLDLMSVEEAAFALERMQPDEAVERLAGMAPEYAARRIRRMSWKSVATLLRRMDPEDAERILQAIDPADSNSRLTDLLDEVRIAVQERTRAGDVPPPAAEGHGRIVIQIEPSVLNDRSHIVSSWNEWGKSGLMRGEDRRVMFDDLHRVTREIIDFAEARFADRDGPLTVEFVLPFQLLNAPVERWARQGGADYPVLVRSLDRMRNMSWHRVWRRRWRTLADTPETAEAYFVQDGIDPARLENILQKKSTVTALILDKTPGAGGDEQLGAGLRSGVPVIIWSRNGMHYRIRDMVSQLISNGRIADLPERIRDLQLRAFLTEPGDPDHTADGLVLLWDDPNHQVP</sequence>
<gene>
    <name evidence="4" type="ORF">B0I29_11118</name>
</gene>
<dbReference type="Proteomes" id="UP000249341">
    <property type="component" value="Unassembled WGS sequence"/>
</dbReference>
<dbReference type="PANTHER" id="PTHR30595:SF6">
    <property type="entry name" value="SCHLAFEN ALBA-2 DOMAIN-CONTAINING PROTEIN"/>
    <property type="match status" value="1"/>
</dbReference>
<dbReference type="PANTHER" id="PTHR30595">
    <property type="entry name" value="GLPR-RELATED TRANSCRIPTIONAL REPRESSOR"/>
    <property type="match status" value="1"/>
</dbReference>
<evidence type="ECO:0000259" key="1">
    <source>
        <dbReference type="Pfam" id="PF00656"/>
    </source>
</evidence>
<evidence type="ECO:0000313" key="5">
    <source>
        <dbReference type="Proteomes" id="UP000249341"/>
    </source>
</evidence>
<dbReference type="Pfam" id="PF00656">
    <property type="entry name" value="Peptidase_C14"/>
    <property type="match status" value="1"/>
</dbReference>
<protein>
    <submittedName>
        <fullName evidence="4">MgtE-like protein</fullName>
    </submittedName>
</protein>
<evidence type="ECO:0000259" key="3">
    <source>
        <dbReference type="Pfam" id="PF20028"/>
    </source>
</evidence>
<dbReference type="InterPro" id="IPR011600">
    <property type="entry name" value="Pept_C14_caspase"/>
</dbReference>
<dbReference type="NCBIfam" id="NF047832">
    <property type="entry name" value="caspase_w_EACC1"/>
    <property type="match status" value="1"/>
</dbReference>
<dbReference type="InterPro" id="IPR029030">
    <property type="entry name" value="Caspase-like_dom_sf"/>
</dbReference>
<dbReference type="Gene3D" id="3.40.50.1460">
    <property type="match status" value="1"/>
</dbReference>
<dbReference type="InterPro" id="IPR045450">
    <property type="entry name" value="VMAP_C"/>
</dbReference>
<dbReference type="Pfam" id="PF13749">
    <property type="entry name" value="HATPase_c_4"/>
    <property type="match status" value="1"/>
</dbReference>
<dbReference type="Pfam" id="PF03448">
    <property type="entry name" value="MgtE_N"/>
    <property type="match status" value="1"/>
</dbReference>
<dbReference type="AlphaFoldDB" id="A0A327Z7V3"/>
<keyword evidence="5" id="KW-1185">Reference proteome</keyword>
<organism evidence="4 5">
    <name type="scientific">Actinoplanes lutulentus</name>
    <dbReference type="NCBI Taxonomy" id="1287878"/>
    <lineage>
        <taxon>Bacteria</taxon>
        <taxon>Bacillati</taxon>
        <taxon>Actinomycetota</taxon>
        <taxon>Actinomycetes</taxon>
        <taxon>Micromonosporales</taxon>
        <taxon>Micromonosporaceae</taxon>
        <taxon>Actinoplanes</taxon>
    </lineage>
</organism>
<feature type="domain" description="Magnesium transporter MgtE intracellular" evidence="2">
    <location>
        <begin position="513"/>
        <end position="583"/>
    </location>
</feature>
<dbReference type="PROSITE" id="PS00018">
    <property type="entry name" value="EF_HAND_1"/>
    <property type="match status" value="1"/>
</dbReference>
<dbReference type="Gene3D" id="1.25.60.10">
    <property type="entry name" value="MgtE N-terminal domain-like"/>
    <property type="match status" value="1"/>
</dbReference>